<accession>A0A5B6VX85</accession>
<dbReference type="Proteomes" id="UP000325315">
    <property type="component" value="Unassembled WGS sequence"/>
</dbReference>
<dbReference type="AlphaFoldDB" id="A0A5B6VX85"/>
<proteinExistence type="predicted"/>
<keyword evidence="2" id="KW-1185">Reference proteome</keyword>
<gene>
    <name evidence="1" type="ORF">EPI10_024018</name>
</gene>
<comment type="caution">
    <text evidence="1">The sequence shown here is derived from an EMBL/GenBank/DDBJ whole genome shotgun (WGS) entry which is preliminary data.</text>
</comment>
<sequence>MRRPRGNMRTRCVSSILICFDQNEPASSSGKGVFGLCGSPMFEFLRKRGELNFRKDPFRYRFSFQDVSKTINITRKINSRIALGPTALGMILSSRHPKHKAYNLGTHVI</sequence>
<name>A0A5B6VX85_9ROSI</name>
<evidence type="ECO:0000313" key="2">
    <source>
        <dbReference type="Proteomes" id="UP000325315"/>
    </source>
</evidence>
<protein>
    <submittedName>
        <fullName evidence="1">Uncharacterized protein</fullName>
    </submittedName>
</protein>
<organism evidence="1 2">
    <name type="scientific">Gossypium australe</name>
    <dbReference type="NCBI Taxonomy" id="47621"/>
    <lineage>
        <taxon>Eukaryota</taxon>
        <taxon>Viridiplantae</taxon>
        <taxon>Streptophyta</taxon>
        <taxon>Embryophyta</taxon>
        <taxon>Tracheophyta</taxon>
        <taxon>Spermatophyta</taxon>
        <taxon>Magnoliopsida</taxon>
        <taxon>eudicotyledons</taxon>
        <taxon>Gunneridae</taxon>
        <taxon>Pentapetalae</taxon>
        <taxon>rosids</taxon>
        <taxon>malvids</taxon>
        <taxon>Malvales</taxon>
        <taxon>Malvaceae</taxon>
        <taxon>Malvoideae</taxon>
        <taxon>Gossypium</taxon>
    </lineage>
</organism>
<reference evidence="2" key="1">
    <citation type="journal article" date="2019" name="Plant Biotechnol. J.">
        <title>Genome sequencing of the Australian wild diploid species Gossypium australe highlights disease resistance and delayed gland morphogenesis.</title>
        <authorList>
            <person name="Cai Y."/>
            <person name="Cai X."/>
            <person name="Wang Q."/>
            <person name="Wang P."/>
            <person name="Zhang Y."/>
            <person name="Cai C."/>
            <person name="Xu Y."/>
            <person name="Wang K."/>
            <person name="Zhou Z."/>
            <person name="Wang C."/>
            <person name="Geng S."/>
            <person name="Li B."/>
            <person name="Dong Q."/>
            <person name="Hou Y."/>
            <person name="Wang H."/>
            <person name="Ai P."/>
            <person name="Liu Z."/>
            <person name="Yi F."/>
            <person name="Sun M."/>
            <person name="An G."/>
            <person name="Cheng J."/>
            <person name="Zhang Y."/>
            <person name="Shi Q."/>
            <person name="Xie Y."/>
            <person name="Shi X."/>
            <person name="Chang Y."/>
            <person name="Huang F."/>
            <person name="Chen Y."/>
            <person name="Hong S."/>
            <person name="Mi L."/>
            <person name="Sun Q."/>
            <person name="Zhang L."/>
            <person name="Zhou B."/>
            <person name="Peng R."/>
            <person name="Zhang X."/>
            <person name="Liu F."/>
        </authorList>
    </citation>
    <scope>NUCLEOTIDE SEQUENCE [LARGE SCALE GENOMIC DNA]</scope>
    <source>
        <strain evidence="2">cv. PA1801</strain>
    </source>
</reference>
<dbReference type="EMBL" id="SMMG02000005">
    <property type="protein sequence ID" value="KAA3473656.1"/>
    <property type="molecule type" value="Genomic_DNA"/>
</dbReference>
<evidence type="ECO:0000313" key="1">
    <source>
        <dbReference type="EMBL" id="KAA3473656.1"/>
    </source>
</evidence>